<dbReference type="GeneID" id="107422390"/>
<proteinExistence type="predicted"/>
<dbReference type="PANTHER" id="PTHR33710">
    <property type="entry name" value="BNAC02G09200D PROTEIN"/>
    <property type="match status" value="1"/>
</dbReference>
<accession>A0ABM3ZWL3</accession>
<gene>
    <name evidence="2" type="primary">LOC107422390</name>
</gene>
<sequence>MTLFWDSKWRWSVTLANSWFIGVKVNSAQMDSWMIWFCHCPAERFMRRAFWEALTAQVKSGLESWICVGDFNDVYEQNEKLGGRPITEKHNHFLRSFMFEMGVLDLGYHGNPFTWCNKRGGNANIQERLDRAIVSSLWRTTFEQAGVLHLSSATSYHIPIQIKLSFDLSSKARLFRFLEIWTRDITCRDMVETAWRSADTRDRPASIRYKLHSTAIALRQWNKNVFCFCQTRIDELEAKIQWLQSLEPSKDILAEERNTQWELNEWRKRTEILWRQKSRELWLSAGDKNTKFFHTATIANRRKIVIPALKDGHGIWRESREEIGDLLTKEFIKLF</sequence>
<reference evidence="2" key="1">
    <citation type="submission" date="2025-08" db="UniProtKB">
        <authorList>
            <consortium name="RefSeq"/>
        </authorList>
    </citation>
    <scope>IDENTIFICATION</scope>
    <source>
        <tissue evidence="2">Seedling</tissue>
    </source>
</reference>
<evidence type="ECO:0000313" key="1">
    <source>
        <dbReference type="Proteomes" id="UP001652623"/>
    </source>
</evidence>
<dbReference type="RefSeq" id="XP_060668871.1">
    <property type="nucleotide sequence ID" value="XM_060812888.1"/>
</dbReference>
<name>A0ABM3ZWL3_ZIZJJ</name>
<keyword evidence="1" id="KW-1185">Reference proteome</keyword>
<dbReference type="PANTHER" id="PTHR33710:SF62">
    <property type="entry name" value="DUF4283 DOMAIN PROTEIN"/>
    <property type="match status" value="1"/>
</dbReference>
<organism evidence="1 2">
    <name type="scientific">Ziziphus jujuba</name>
    <name type="common">Chinese jujube</name>
    <name type="synonym">Ziziphus sativa</name>
    <dbReference type="NCBI Taxonomy" id="326968"/>
    <lineage>
        <taxon>Eukaryota</taxon>
        <taxon>Viridiplantae</taxon>
        <taxon>Streptophyta</taxon>
        <taxon>Embryophyta</taxon>
        <taxon>Tracheophyta</taxon>
        <taxon>Spermatophyta</taxon>
        <taxon>Magnoliopsida</taxon>
        <taxon>eudicotyledons</taxon>
        <taxon>Gunneridae</taxon>
        <taxon>Pentapetalae</taxon>
        <taxon>rosids</taxon>
        <taxon>fabids</taxon>
        <taxon>Rosales</taxon>
        <taxon>Rhamnaceae</taxon>
        <taxon>Paliureae</taxon>
        <taxon>Ziziphus</taxon>
    </lineage>
</organism>
<dbReference type="Proteomes" id="UP001652623">
    <property type="component" value="Chromosome 11"/>
</dbReference>
<protein>
    <submittedName>
        <fullName evidence="2">Uncharacterized protein LOC107422390</fullName>
    </submittedName>
</protein>
<dbReference type="SUPFAM" id="SSF56219">
    <property type="entry name" value="DNase I-like"/>
    <property type="match status" value="1"/>
</dbReference>
<evidence type="ECO:0000313" key="2">
    <source>
        <dbReference type="RefSeq" id="XP_060668871.1"/>
    </source>
</evidence>
<dbReference type="InterPro" id="IPR036691">
    <property type="entry name" value="Endo/exonu/phosph_ase_sf"/>
</dbReference>
<dbReference type="Gene3D" id="3.60.10.10">
    <property type="entry name" value="Endonuclease/exonuclease/phosphatase"/>
    <property type="match status" value="1"/>
</dbReference>